<gene>
    <name evidence="2" type="ORF">ZHAS_00009517</name>
</gene>
<reference evidence="2 4" key="1">
    <citation type="journal article" date="2014" name="BMC Genomics">
        <title>Genome sequence of Anopheles sinensis provides insight into genetics basis of mosquito competence for malaria parasites.</title>
        <authorList>
            <person name="Zhou D."/>
            <person name="Zhang D."/>
            <person name="Ding G."/>
            <person name="Shi L."/>
            <person name="Hou Q."/>
            <person name="Ye Y."/>
            <person name="Xu Y."/>
            <person name="Zhou H."/>
            <person name="Xiong C."/>
            <person name="Li S."/>
            <person name="Yu J."/>
            <person name="Hong S."/>
            <person name="Yu X."/>
            <person name="Zou P."/>
            <person name="Chen C."/>
            <person name="Chang X."/>
            <person name="Wang W."/>
            <person name="Lv Y."/>
            <person name="Sun Y."/>
            <person name="Ma L."/>
            <person name="Shen B."/>
            <person name="Zhu C."/>
        </authorList>
    </citation>
    <scope>NUCLEOTIDE SEQUENCE [LARGE SCALE GENOMIC DNA]</scope>
</reference>
<dbReference type="Proteomes" id="UP000030765">
    <property type="component" value="Unassembled WGS sequence"/>
</dbReference>
<evidence type="ECO:0000313" key="2">
    <source>
        <dbReference type="EMBL" id="KFB41951.1"/>
    </source>
</evidence>
<proteinExistence type="predicted"/>
<dbReference type="EnsemblMetazoa" id="ASIC009517-RA">
    <property type="protein sequence ID" value="ASIC009517-PA"/>
    <property type="gene ID" value="ASIC009517"/>
</dbReference>
<dbReference type="VEuPathDB" id="VectorBase:ASIC009517"/>
<reference evidence="3" key="2">
    <citation type="submission" date="2020-05" db="UniProtKB">
        <authorList>
            <consortium name="EnsemblMetazoa"/>
        </authorList>
    </citation>
    <scope>IDENTIFICATION</scope>
</reference>
<dbReference type="AlphaFoldDB" id="A0A084VVF7"/>
<dbReference type="EMBL" id="ATLV01017175">
    <property type="status" value="NOT_ANNOTATED_CDS"/>
    <property type="molecule type" value="Genomic_DNA"/>
</dbReference>
<dbReference type="EMBL" id="KE525157">
    <property type="protein sequence ID" value="KFB41951.1"/>
    <property type="molecule type" value="Genomic_DNA"/>
</dbReference>
<evidence type="ECO:0000313" key="3">
    <source>
        <dbReference type="EnsemblMetazoa" id="ASIC009517-PA"/>
    </source>
</evidence>
<feature type="region of interest" description="Disordered" evidence="1">
    <location>
        <begin position="164"/>
        <end position="199"/>
    </location>
</feature>
<name>A0A084VVF7_ANOSI</name>
<feature type="region of interest" description="Disordered" evidence="1">
    <location>
        <begin position="102"/>
        <end position="138"/>
    </location>
</feature>
<protein>
    <submittedName>
        <fullName evidence="2 3">Uncharacterized protein</fullName>
    </submittedName>
</protein>
<feature type="compositionally biased region" description="Low complexity" evidence="1">
    <location>
        <begin position="119"/>
        <end position="134"/>
    </location>
</feature>
<organism evidence="2">
    <name type="scientific">Anopheles sinensis</name>
    <name type="common">Mosquito</name>
    <dbReference type="NCBI Taxonomy" id="74873"/>
    <lineage>
        <taxon>Eukaryota</taxon>
        <taxon>Metazoa</taxon>
        <taxon>Ecdysozoa</taxon>
        <taxon>Arthropoda</taxon>
        <taxon>Hexapoda</taxon>
        <taxon>Insecta</taxon>
        <taxon>Pterygota</taxon>
        <taxon>Neoptera</taxon>
        <taxon>Endopterygota</taxon>
        <taxon>Diptera</taxon>
        <taxon>Nematocera</taxon>
        <taxon>Culicoidea</taxon>
        <taxon>Culicidae</taxon>
        <taxon>Anophelinae</taxon>
        <taxon>Anopheles</taxon>
    </lineage>
</organism>
<dbReference type="VEuPathDB" id="VectorBase:ASIS012124"/>
<sequence length="199" mass="21041">MLIIRKRKCMRRRYTTLRNPALLDASSPALPTLPALPDLANMTATFTNALNGLNPLEDANTSRALNDELAAVRSLATAIGAGLVANLPTLTPGSLTALTVDLPPTSKLTPPEAKPPKEVPATTIEPPTTPSEPEQISRSEGARVALVFNSLVTGSVSLWHATQFLGRQSEASDPPEVTSGERNDEVEESLASVNGTLPE</sequence>
<evidence type="ECO:0000256" key="1">
    <source>
        <dbReference type="SAM" id="MobiDB-lite"/>
    </source>
</evidence>
<keyword evidence="4" id="KW-1185">Reference proteome</keyword>
<evidence type="ECO:0000313" key="4">
    <source>
        <dbReference type="Proteomes" id="UP000030765"/>
    </source>
</evidence>
<accession>A0A084VVF7</accession>